<dbReference type="Proteomes" id="UP000308600">
    <property type="component" value="Unassembled WGS sequence"/>
</dbReference>
<accession>A0ACD3B8Q3</accession>
<reference evidence="1 2" key="1">
    <citation type="journal article" date="2019" name="Nat. Ecol. Evol.">
        <title>Megaphylogeny resolves global patterns of mushroom evolution.</title>
        <authorList>
            <person name="Varga T."/>
            <person name="Krizsan K."/>
            <person name="Foldi C."/>
            <person name="Dima B."/>
            <person name="Sanchez-Garcia M."/>
            <person name="Sanchez-Ramirez S."/>
            <person name="Szollosi G.J."/>
            <person name="Szarkandi J.G."/>
            <person name="Papp V."/>
            <person name="Albert L."/>
            <person name="Andreopoulos W."/>
            <person name="Angelini C."/>
            <person name="Antonin V."/>
            <person name="Barry K.W."/>
            <person name="Bougher N.L."/>
            <person name="Buchanan P."/>
            <person name="Buyck B."/>
            <person name="Bense V."/>
            <person name="Catcheside P."/>
            <person name="Chovatia M."/>
            <person name="Cooper J."/>
            <person name="Damon W."/>
            <person name="Desjardin D."/>
            <person name="Finy P."/>
            <person name="Geml J."/>
            <person name="Haridas S."/>
            <person name="Hughes K."/>
            <person name="Justo A."/>
            <person name="Karasinski D."/>
            <person name="Kautmanova I."/>
            <person name="Kiss B."/>
            <person name="Kocsube S."/>
            <person name="Kotiranta H."/>
            <person name="LaButti K.M."/>
            <person name="Lechner B.E."/>
            <person name="Liimatainen K."/>
            <person name="Lipzen A."/>
            <person name="Lukacs Z."/>
            <person name="Mihaltcheva S."/>
            <person name="Morgado L.N."/>
            <person name="Niskanen T."/>
            <person name="Noordeloos M.E."/>
            <person name="Ohm R.A."/>
            <person name="Ortiz-Santana B."/>
            <person name="Ovrebo C."/>
            <person name="Racz N."/>
            <person name="Riley R."/>
            <person name="Savchenko A."/>
            <person name="Shiryaev A."/>
            <person name="Soop K."/>
            <person name="Spirin V."/>
            <person name="Szebenyi C."/>
            <person name="Tomsovsky M."/>
            <person name="Tulloss R.E."/>
            <person name="Uehling J."/>
            <person name="Grigoriev I.V."/>
            <person name="Vagvolgyi C."/>
            <person name="Papp T."/>
            <person name="Martin F.M."/>
            <person name="Miettinen O."/>
            <person name="Hibbett D.S."/>
            <person name="Nagy L.G."/>
        </authorList>
    </citation>
    <scope>NUCLEOTIDE SEQUENCE [LARGE SCALE GENOMIC DNA]</scope>
    <source>
        <strain evidence="1 2">NL-1719</strain>
    </source>
</reference>
<gene>
    <name evidence="1" type="ORF">BDN72DRAFT_50918</name>
</gene>
<keyword evidence="2" id="KW-1185">Reference proteome</keyword>
<protein>
    <submittedName>
        <fullName evidence="1">Uncharacterized protein</fullName>
    </submittedName>
</protein>
<proteinExistence type="predicted"/>
<sequence length="367" mass="39861">MSYSTLLLHPSPHLSMAHQLESPELHNYESWPTDFESWPNQLGSGSTSTPWDNPQSIPSGSSALLDLVNPLTGADEEAHPDPADVSGRSSGQVQQKIEIHASGSATSELVPSLPFHPAFPICFIPEFSSDLDVELTHNNLRYIQPGRHQTQDHAGPSSARPARPRRHITHTRKILALPSRSRAPRRARDEDVPPSPIRLSRLYIRLPARKGLIPASAPSPPAWTSTTLNEDSGLSDGSTSQFPRAKGRRVARLRAEEIEAALEVNVAPSVVDEHSRDDPEVAAHALDMNIQFLRNRAGGAPRSQGSTAVAYRTPTELFAASLVDAFGPGDVTRGGGHRPKPLNEPGVLASEPGEVEEIEQTEPEEEM</sequence>
<evidence type="ECO:0000313" key="2">
    <source>
        <dbReference type="Proteomes" id="UP000308600"/>
    </source>
</evidence>
<name>A0ACD3B8Q3_9AGAR</name>
<dbReference type="EMBL" id="ML208268">
    <property type="protein sequence ID" value="TFK74379.1"/>
    <property type="molecule type" value="Genomic_DNA"/>
</dbReference>
<evidence type="ECO:0000313" key="1">
    <source>
        <dbReference type="EMBL" id="TFK74379.1"/>
    </source>
</evidence>
<organism evidence="1 2">
    <name type="scientific">Pluteus cervinus</name>
    <dbReference type="NCBI Taxonomy" id="181527"/>
    <lineage>
        <taxon>Eukaryota</taxon>
        <taxon>Fungi</taxon>
        <taxon>Dikarya</taxon>
        <taxon>Basidiomycota</taxon>
        <taxon>Agaricomycotina</taxon>
        <taxon>Agaricomycetes</taxon>
        <taxon>Agaricomycetidae</taxon>
        <taxon>Agaricales</taxon>
        <taxon>Pluteineae</taxon>
        <taxon>Pluteaceae</taxon>
        <taxon>Pluteus</taxon>
    </lineage>
</organism>